<dbReference type="InterPro" id="IPR002676">
    <property type="entry name" value="RimM_N"/>
</dbReference>
<keyword evidence="2 5" id="KW-0690">Ribosome biogenesis</keyword>
<feature type="domain" description="Ribosome maturation factor RimM PRC barrel" evidence="7">
    <location>
        <begin position="103"/>
        <end position="169"/>
    </location>
</feature>
<keyword evidence="1 5" id="KW-0963">Cytoplasm</keyword>
<evidence type="ECO:0000259" key="6">
    <source>
        <dbReference type="Pfam" id="PF01782"/>
    </source>
</evidence>
<evidence type="ECO:0000256" key="2">
    <source>
        <dbReference type="ARBA" id="ARBA00022517"/>
    </source>
</evidence>
<dbReference type="InterPro" id="IPR056792">
    <property type="entry name" value="PRC_RimM"/>
</dbReference>
<dbReference type="Gene3D" id="2.30.30.240">
    <property type="entry name" value="PRC-barrel domain"/>
    <property type="match status" value="1"/>
</dbReference>
<evidence type="ECO:0000313" key="8">
    <source>
        <dbReference type="EMBL" id="MDM9630316.1"/>
    </source>
</evidence>
<feature type="domain" description="RimM N-terminal" evidence="6">
    <location>
        <begin position="9"/>
        <end position="88"/>
    </location>
</feature>
<comment type="domain">
    <text evidence="5">The PRC barrel domain binds ribosomal protein uS19.</text>
</comment>
<keyword evidence="9" id="KW-1185">Reference proteome</keyword>
<comment type="similarity">
    <text evidence="5">Belongs to the RimM family.</text>
</comment>
<dbReference type="SUPFAM" id="SSF50346">
    <property type="entry name" value="PRC-barrel domain"/>
    <property type="match status" value="1"/>
</dbReference>
<comment type="subunit">
    <text evidence="5">Binds ribosomal protein uS19.</text>
</comment>
<evidence type="ECO:0000313" key="9">
    <source>
        <dbReference type="Proteomes" id="UP001174839"/>
    </source>
</evidence>
<gene>
    <name evidence="5 8" type="primary">rimM</name>
    <name evidence="8" type="ORF">QU605_02465</name>
</gene>
<protein>
    <recommendedName>
        <fullName evidence="5">Ribosome maturation factor RimM</fullName>
    </recommendedName>
</protein>
<dbReference type="NCBIfam" id="TIGR02273">
    <property type="entry name" value="16S_RimM"/>
    <property type="match status" value="1"/>
</dbReference>
<dbReference type="Pfam" id="PF01782">
    <property type="entry name" value="RimM"/>
    <property type="match status" value="1"/>
</dbReference>
<dbReference type="EMBL" id="JAUDUY010000001">
    <property type="protein sequence ID" value="MDM9630316.1"/>
    <property type="molecule type" value="Genomic_DNA"/>
</dbReference>
<evidence type="ECO:0000256" key="4">
    <source>
        <dbReference type="ARBA" id="ARBA00023186"/>
    </source>
</evidence>
<dbReference type="Pfam" id="PF24986">
    <property type="entry name" value="PRC_RimM"/>
    <property type="match status" value="1"/>
</dbReference>
<evidence type="ECO:0000256" key="1">
    <source>
        <dbReference type="ARBA" id="ARBA00022490"/>
    </source>
</evidence>
<dbReference type="InterPro" id="IPR011961">
    <property type="entry name" value="RimM"/>
</dbReference>
<keyword evidence="4 5" id="KW-0143">Chaperone</keyword>
<dbReference type="RefSeq" id="WP_289723675.1">
    <property type="nucleotide sequence ID" value="NZ_JAUDUY010000001.1"/>
</dbReference>
<reference evidence="8" key="1">
    <citation type="submission" date="2023-06" db="EMBL/GenBank/DDBJ databases">
        <title>Robiginitalea aurantiacus sp. nov. and Algoriphagus sediminis sp. nov., isolated from coastal sediment.</title>
        <authorList>
            <person name="Zhou Z.Y."/>
            <person name="An J."/>
            <person name="Jia Y.W."/>
            <person name="Du Z.J."/>
        </authorList>
    </citation>
    <scope>NUCLEOTIDE SEQUENCE</scope>
    <source>
        <strain evidence="8">M39</strain>
    </source>
</reference>
<dbReference type="HAMAP" id="MF_00014">
    <property type="entry name" value="Ribosome_mat_RimM"/>
    <property type="match status" value="1"/>
</dbReference>
<sequence>MQKEDCFYLGKIVSKYGFKGELLAKLDSDDPGQYEELESVFVSLGNNLIPFFIRRCQLHKTNLLRLALEDVSSEEAAERLMGAQLYLPLALLPELTGNQFYYHEVVGFRLVDQHHGDVGEIKGVNDQAAQPLFMADKDGKEVLIPVNDNFIKKVDRQDRIIHIQTPEGLIDLYLGES</sequence>
<organism evidence="8 9">
    <name type="scientific">Robiginitalea aurantiaca</name>
    <dbReference type="NCBI Taxonomy" id="3056915"/>
    <lineage>
        <taxon>Bacteria</taxon>
        <taxon>Pseudomonadati</taxon>
        <taxon>Bacteroidota</taxon>
        <taxon>Flavobacteriia</taxon>
        <taxon>Flavobacteriales</taxon>
        <taxon>Flavobacteriaceae</taxon>
        <taxon>Robiginitalea</taxon>
    </lineage>
</organism>
<evidence type="ECO:0000259" key="7">
    <source>
        <dbReference type="Pfam" id="PF24986"/>
    </source>
</evidence>
<dbReference type="PANTHER" id="PTHR33692">
    <property type="entry name" value="RIBOSOME MATURATION FACTOR RIMM"/>
    <property type="match status" value="1"/>
</dbReference>
<comment type="subcellular location">
    <subcellularLocation>
        <location evidence="5">Cytoplasm</location>
    </subcellularLocation>
</comment>
<accession>A0ABT7WBM4</accession>
<proteinExistence type="inferred from homology"/>
<comment type="caution">
    <text evidence="8">The sequence shown here is derived from an EMBL/GenBank/DDBJ whole genome shotgun (WGS) entry which is preliminary data.</text>
</comment>
<dbReference type="InterPro" id="IPR011033">
    <property type="entry name" value="PRC_barrel-like_sf"/>
</dbReference>
<evidence type="ECO:0000256" key="5">
    <source>
        <dbReference type="HAMAP-Rule" id="MF_00014"/>
    </source>
</evidence>
<comment type="function">
    <text evidence="5">An accessory protein needed during the final step in the assembly of 30S ribosomal subunit, possibly for assembly of the head region. Essential for efficient processing of 16S rRNA. May be needed both before and after RbfA during the maturation of 16S rRNA. It has affinity for free ribosomal 30S subunits but not for 70S ribosomes.</text>
</comment>
<keyword evidence="3 5" id="KW-0698">rRNA processing</keyword>
<dbReference type="InterPro" id="IPR036976">
    <property type="entry name" value="RimM_N_sf"/>
</dbReference>
<name>A0ABT7WBM4_9FLAO</name>
<dbReference type="PANTHER" id="PTHR33692:SF1">
    <property type="entry name" value="RIBOSOME MATURATION FACTOR RIMM"/>
    <property type="match status" value="1"/>
</dbReference>
<evidence type="ECO:0000256" key="3">
    <source>
        <dbReference type="ARBA" id="ARBA00022552"/>
    </source>
</evidence>
<dbReference type="Proteomes" id="UP001174839">
    <property type="component" value="Unassembled WGS sequence"/>
</dbReference>
<dbReference type="InterPro" id="IPR009000">
    <property type="entry name" value="Transl_B-barrel_sf"/>
</dbReference>
<dbReference type="Gene3D" id="2.40.30.60">
    <property type="entry name" value="RimM"/>
    <property type="match status" value="1"/>
</dbReference>
<dbReference type="SUPFAM" id="SSF50447">
    <property type="entry name" value="Translation proteins"/>
    <property type="match status" value="1"/>
</dbReference>